<reference evidence="2" key="1">
    <citation type="journal article" date="2020" name="Nat. Commun.">
        <title>Large-scale genome sequencing of mycorrhizal fungi provides insights into the early evolution of symbiotic traits.</title>
        <authorList>
            <person name="Miyauchi S."/>
            <person name="Kiss E."/>
            <person name="Kuo A."/>
            <person name="Drula E."/>
            <person name="Kohler A."/>
            <person name="Sanchez-Garcia M."/>
            <person name="Morin E."/>
            <person name="Andreopoulos B."/>
            <person name="Barry K.W."/>
            <person name="Bonito G."/>
            <person name="Buee M."/>
            <person name="Carver A."/>
            <person name="Chen C."/>
            <person name="Cichocki N."/>
            <person name="Clum A."/>
            <person name="Culley D."/>
            <person name="Crous P.W."/>
            <person name="Fauchery L."/>
            <person name="Girlanda M."/>
            <person name="Hayes R.D."/>
            <person name="Keri Z."/>
            <person name="LaButti K."/>
            <person name="Lipzen A."/>
            <person name="Lombard V."/>
            <person name="Magnuson J."/>
            <person name="Maillard F."/>
            <person name="Murat C."/>
            <person name="Nolan M."/>
            <person name="Ohm R.A."/>
            <person name="Pangilinan J."/>
            <person name="Pereira M.F."/>
            <person name="Perotto S."/>
            <person name="Peter M."/>
            <person name="Pfister S."/>
            <person name="Riley R."/>
            <person name="Sitrit Y."/>
            <person name="Stielow J.B."/>
            <person name="Szollosi G."/>
            <person name="Zifcakova L."/>
            <person name="Stursova M."/>
            <person name="Spatafora J.W."/>
            <person name="Tedersoo L."/>
            <person name="Vaario L.M."/>
            <person name="Yamada A."/>
            <person name="Yan M."/>
            <person name="Wang P."/>
            <person name="Xu J."/>
            <person name="Bruns T."/>
            <person name="Baldrian P."/>
            <person name="Vilgalys R."/>
            <person name="Dunand C."/>
            <person name="Henrissat B."/>
            <person name="Grigoriev I.V."/>
            <person name="Hibbett D."/>
            <person name="Nagy L.G."/>
            <person name="Martin F.M."/>
        </authorList>
    </citation>
    <scope>NUCLEOTIDE SEQUENCE</scope>
    <source>
        <strain evidence="2">UH-Tt-Lm1</strain>
    </source>
</reference>
<dbReference type="InterPro" id="IPR048958">
    <property type="entry name" value="Polysacc_lyase_14"/>
</dbReference>
<name>A0A9P6HBS7_9AGAM</name>
<gene>
    <name evidence="2" type="ORF">BJ322DRAFT_1067342</name>
</gene>
<keyword evidence="3" id="KW-1185">Reference proteome</keyword>
<accession>A0A9P6HBS7</accession>
<feature type="domain" description="Polysaccharide lyase 14" evidence="1">
    <location>
        <begin position="64"/>
        <end position="281"/>
    </location>
</feature>
<dbReference type="PANTHER" id="PTHR40124:SF1">
    <property type="entry name" value="DISAGGREGATASE RELATED REPEAT PROTEIN"/>
    <property type="match status" value="1"/>
</dbReference>
<reference evidence="2" key="2">
    <citation type="submission" date="2020-11" db="EMBL/GenBank/DDBJ databases">
        <authorList>
            <consortium name="DOE Joint Genome Institute"/>
            <person name="Kuo A."/>
            <person name="Miyauchi S."/>
            <person name="Kiss E."/>
            <person name="Drula E."/>
            <person name="Kohler A."/>
            <person name="Sanchez-Garcia M."/>
            <person name="Andreopoulos B."/>
            <person name="Barry K.W."/>
            <person name="Bonito G."/>
            <person name="Buee M."/>
            <person name="Carver A."/>
            <person name="Chen C."/>
            <person name="Cichocki N."/>
            <person name="Clum A."/>
            <person name="Culley D."/>
            <person name="Crous P.W."/>
            <person name="Fauchery L."/>
            <person name="Girlanda M."/>
            <person name="Hayes R."/>
            <person name="Keri Z."/>
            <person name="Labutti K."/>
            <person name="Lipzen A."/>
            <person name="Lombard V."/>
            <person name="Magnuson J."/>
            <person name="Maillard F."/>
            <person name="Morin E."/>
            <person name="Murat C."/>
            <person name="Nolan M."/>
            <person name="Ohm R."/>
            <person name="Pangilinan J."/>
            <person name="Pereira M."/>
            <person name="Perotto S."/>
            <person name="Peter M."/>
            <person name="Riley R."/>
            <person name="Sitrit Y."/>
            <person name="Stielow B."/>
            <person name="Szollosi G."/>
            <person name="Zifcakova L."/>
            <person name="Stursova M."/>
            <person name="Spatafora J.W."/>
            <person name="Tedersoo L."/>
            <person name="Vaario L.-M."/>
            <person name="Yamada A."/>
            <person name="Yan M."/>
            <person name="Wang P."/>
            <person name="Xu J."/>
            <person name="Bruns T."/>
            <person name="Baldrian P."/>
            <person name="Vilgalys R."/>
            <person name="Henrissat B."/>
            <person name="Grigoriev I.V."/>
            <person name="Hibbett D."/>
            <person name="Nagy L.G."/>
            <person name="Martin F.M."/>
        </authorList>
    </citation>
    <scope>NUCLEOTIDE SEQUENCE</scope>
    <source>
        <strain evidence="2">UH-Tt-Lm1</strain>
    </source>
</reference>
<evidence type="ECO:0000313" key="2">
    <source>
        <dbReference type="EMBL" id="KAF9783851.1"/>
    </source>
</evidence>
<dbReference type="Pfam" id="PF21294">
    <property type="entry name" value="Polysacc_lyase_14"/>
    <property type="match status" value="1"/>
</dbReference>
<proteinExistence type="predicted"/>
<dbReference type="EMBL" id="WIUZ02000009">
    <property type="protein sequence ID" value="KAF9783851.1"/>
    <property type="molecule type" value="Genomic_DNA"/>
</dbReference>
<dbReference type="Proteomes" id="UP000736335">
    <property type="component" value="Unassembled WGS sequence"/>
</dbReference>
<evidence type="ECO:0000259" key="1">
    <source>
        <dbReference type="Pfam" id="PF21294"/>
    </source>
</evidence>
<dbReference type="PANTHER" id="PTHR40124">
    <property type="match status" value="1"/>
</dbReference>
<evidence type="ECO:0000313" key="3">
    <source>
        <dbReference type="Proteomes" id="UP000736335"/>
    </source>
</evidence>
<comment type="caution">
    <text evidence="2">The sequence shown here is derived from an EMBL/GenBank/DDBJ whole genome shotgun (WGS) entry which is preliminary data.</text>
</comment>
<protein>
    <recommendedName>
        <fullName evidence="1">Polysaccharide lyase 14 domain-containing protein</fullName>
    </recommendedName>
</protein>
<sequence length="287" mass="31612">MKRHLFPTEEKLQHAWTTCSKVDDPVVEKFLLDDHTLGAHKVASSTSHHLAFPPSGVGPAAPSAAWEAFYPKGSINPKNSIPGGFGFYLSGPPEFRAGLKTAKEVLFSYSVMFDKEWDFVKGGKLPGIFGGEGDSAYGCSGGRKDDRCRCFSLRLMWRQEGSGEVYAYLPEFEKNTEILLTVPPKSYGNPQYGFSVGRGAFVFPRGQWITVAERVRLNDPGEENGELELWVDGKLVISVGELILRVNTASRVQGAHFETFFGGHTEDWASPKDQRAWFANVSGAILG</sequence>
<dbReference type="OrthoDB" id="3337916at2759"/>
<dbReference type="AlphaFoldDB" id="A0A9P6HBS7"/>
<organism evidence="2 3">
    <name type="scientific">Thelephora terrestris</name>
    <dbReference type="NCBI Taxonomy" id="56493"/>
    <lineage>
        <taxon>Eukaryota</taxon>
        <taxon>Fungi</taxon>
        <taxon>Dikarya</taxon>
        <taxon>Basidiomycota</taxon>
        <taxon>Agaricomycotina</taxon>
        <taxon>Agaricomycetes</taxon>
        <taxon>Thelephorales</taxon>
        <taxon>Thelephoraceae</taxon>
        <taxon>Thelephora</taxon>
    </lineage>
</organism>
<dbReference type="Gene3D" id="2.60.120.200">
    <property type="match status" value="1"/>
</dbReference>